<dbReference type="GO" id="GO:0005085">
    <property type="term" value="F:guanyl-nucleotide exchange factor activity"/>
    <property type="evidence" value="ECO:0007669"/>
    <property type="project" value="InterPro"/>
</dbReference>
<proteinExistence type="inferred from homology"/>
<evidence type="ECO:0000313" key="3">
    <source>
        <dbReference type="EMBL" id="CDQ79867.1"/>
    </source>
</evidence>
<gene>
    <name evidence="3" type="ORF">GSONMT00009484001</name>
</gene>
<reference evidence="3" key="1">
    <citation type="journal article" date="2014" name="Nat. Commun.">
        <title>The rainbow trout genome provides novel insights into evolution after whole-genome duplication in vertebrates.</title>
        <authorList>
            <person name="Berthelot C."/>
            <person name="Brunet F."/>
            <person name="Chalopin D."/>
            <person name="Juanchich A."/>
            <person name="Bernard M."/>
            <person name="Noel B."/>
            <person name="Bento P."/>
            <person name="Da Silva C."/>
            <person name="Labadie K."/>
            <person name="Alberti A."/>
            <person name="Aury J.M."/>
            <person name="Louis A."/>
            <person name="Dehais P."/>
            <person name="Bardou P."/>
            <person name="Montfort J."/>
            <person name="Klopp C."/>
            <person name="Cabau C."/>
            <person name="Gaspin C."/>
            <person name="Thorgaard G.H."/>
            <person name="Boussaha M."/>
            <person name="Quillet E."/>
            <person name="Guyomard R."/>
            <person name="Galiana D."/>
            <person name="Bobe J."/>
            <person name="Volff J.N."/>
            <person name="Genet C."/>
            <person name="Wincker P."/>
            <person name="Jaillon O."/>
            <person name="Roest Crollius H."/>
            <person name="Guiguen Y."/>
        </authorList>
    </citation>
    <scope>NUCLEOTIDE SEQUENCE [LARGE SCALE GENOMIC DNA]</scope>
</reference>
<dbReference type="Pfam" id="PF14429">
    <property type="entry name" value="DOCK-C2"/>
    <property type="match status" value="1"/>
</dbReference>
<dbReference type="EMBL" id="FR905513">
    <property type="protein sequence ID" value="CDQ79867.1"/>
    <property type="molecule type" value="Genomic_DNA"/>
</dbReference>
<feature type="domain" description="C2 DOCK-type" evidence="2">
    <location>
        <begin position="8"/>
        <end position="71"/>
    </location>
</feature>
<dbReference type="PROSITE" id="PS51650">
    <property type="entry name" value="C2_DOCK"/>
    <property type="match status" value="1"/>
</dbReference>
<reference evidence="3" key="2">
    <citation type="submission" date="2014-03" db="EMBL/GenBank/DDBJ databases">
        <authorList>
            <person name="Genoscope - CEA"/>
        </authorList>
    </citation>
    <scope>NUCLEOTIDE SEQUENCE</scope>
</reference>
<dbReference type="InterPro" id="IPR026791">
    <property type="entry name" value="DOCK"/>
</dbReference>
<sequence>MIRLFYIGNLLYIYPQSLNFSSRQGSVRNIAVKVQFMAGEDPSLAMPVIFGKSSCAEFFTETYSPVIYHDK</sequence>
<comment type="similarity">
    <text evidence="1">Belongs to the DOCK family.</text>
</comment>
<dbReference type="GO" id="GO:0005829">
    <property type="term" value="C:cytosol"/>
    <property type="evidence" value="ECO:0007669"/>
    <property type="project" value="TreeGrafter"/>
</dbReference>
<dbReference type="Proteomes" id="UP000193380">
    <property type="component" value="Unassembled WGS sequence"/>
</dbReference>
<organism evidence="3 4">
    <name type="scientific">Oncorhynchus mykiss</name>
    <name type="common">Rainbow trout</name>
    <name type="synonym">Salmo gairdneri</name>
    <dbReference type="NCBI Taxonomy" id="8022"/>
    <lineage>
        <taxon>Eukaryota</taxon>
        <taxon>Metazoa</taxon>
        <taxon>Chordata</taxon>
        <taxon>Craniata</taxon>
        <taxon>Vertebrata</taxon>
        <taxon>Euteleostomi</taxon>
        <taxon>Actinopterygii</taxon>
        <taxon>Neopterygii</taxon>
        <taxon>Teleostei</taxon>
        <taxon>Protacanthopterygii</taxon>
        <taxon>Salmoniformes</taxon>
        <taxon>Salmonidae</taxon>
        <taxon>Salmoninae</taxon>
        <taxon>Oncorhynchus</taxon>
    </lineage>
</organism>
<dbReference type="Gene3D" id="2.60.40.150">
    <property type="entry name" value="C2 domain"/>
    <property type="match status" value="1"/>
</dbReference>
<dbReference type="InterPro" id="IPR027007">
    <property type="entry name" value="C2_DOCK-type_domain"/>
</dbReference>
<evidence type="ECO:0000313" key="4">
    <source>
        <dbReference type="Proteomes" id="UP000193380"/>
    </source>
</evidence>
<dbReference type="PANTHER" id="PTHR23317">
    <property type="entry name" value="DEDICATOR OF CYTOKINESIS DOCK"/>
    <property type="match status" value="1"/>
</dbReference>
<evidence type="ECO:0000259" key="2">
    <source>
        <dbReference type="PROSITE" id="PS51650"/>
    </source>
</evidence>
<protein>
    <recommendedName>
        <fullName evidence="2">C2 DOCK-type domain-containing protein</fullName>
    </recommendedName>
</protein>
<dbReference type="STRING" id="8022.A0A060XKW6"/>
<name>A0A060XKW6_ONCMY</name>
<dbReference type="AlphaFoldDB" id="A0A060XKW6"/>
<dbReference type="GO" id="GO:0007264">
    <property type="term" value="P:small GTPase-mediated signal transduction"/>
    <property type="evidence" value="ECO:0007669"/>
    <property type="project" value="InterPro"/>
</dbReference>
<dbReference type="InterPro" id="IPR035892">
    <property type="entry name" value="C2_domain_sf"/>
</dbReference>
<dbReference type="PaxDb" id="8022-A0A060XKW6"/>
<evidence type="ECO:0000256" key="1">
    <source>
        <dbReference type="PROSITE-ProRule" id="PRU00983"/>
    </source>
</evidence>
<accession>A0A060XKW6</accession>
<dbReference type="PANTHER" id="PTHR23317:SF65">
    <property type="entry name" value="DEDICATOR OF CYTOKINESIS PROTEIN 6"/>
    <property type="match status" value="1"/>
</dbReference>